<evidence type="ECO:0000313" key="2">
    <source>
        <dbReference type="Proteomes" id="UP000831701"/>
    </source>
</evidence>
<organism evidence="1 2">
    <name type="scientific">Scortum barcoo</name>
    <name type="common">barcoo grunter</name>
    <dbReference type="NCBI Taxonomy" id="214431"/>
    <lineage>
        <taxon>Eukaryota</taxon>
        <taxon>Metazoa</taxon>
        <taxon>Chordata</taxon>
        <taxon>Craniata</taxon>
        <taxon>Vertebrata</taxon>
        <taxon>Euteleostomi</taxon>
        <taxon>Actinopterygii</taxon>
        <taxon>Neopterygii</taxon>
        <taxon>Teleostei</taxon>
        <taxon>Neoteleostei</taxon>
        <taxon>Acanthomorphata</taxon>
        <taxon>Eupercaria</taxon>
        <taxon>Centrarchiformes</taxon>
        <taxon>Terapontoidei</taxon>
        <taxon>Terapontidae</taxon>
        <taxon>Scortum</taxon>
    </lineage>
</organism>
<accession>A0ACB8WI98</accession>
<dbReference type="Proteomes" id="UP000831701">
    <property type="component" value="Chromosome 9"/>
</dbReference>
<evidence type="ECO:0000313" key="1">
    <source>
        <dbReference type="EMBL" id="KAI3367198.1"/>
    </source>
</evidence>
<protein>
    <submittedName>
        <fullName evidence="1">Uncharacterized protein</fullName>
    </submittedName>
</protein>
<keyword evidence="2" id="KW-1185">Reference proteome</keyword>
<dbReference type="EMBL" id="CM041539">
    <property type="protein sequence ID" value="KAI3367198.1"/>
    <property type="molecule type" value="Genomic_DNA"/>
</dbReference>
<reference evidence="1" key="1">
    <citation type="submission" date="2022-04" db="EMBL/GenBank/DDBJ databases">
        <title>Jade perch genome.</title>
        <authorList>
            <person name="Chao B."/>
        </authorList>
    </citation>
    <scope>NUCLEOTIDE SEQUENCE</scope>
    <source>
        <strain evidence="1">CB-2022</strain>
    </source>
</reference>
<gene>
    <name evidence="1" type="ORF">L3Q82_008143</name>
</gene>
<comment type="caution">
    <text evidence="1">The sequence shown here is derived from an EMBL/GenBank/DDBJ whole genome shotgun (WGS) entry which is preliminary data.</text>
</comment>
<proteinExistence type="predicted"/>
<name>A0ACB8WI98_9TELE</name>
<sequence length="529" mass="57999">MPALLVPLVGSASYKPPAESRRVNLLMGTHADMSPLSKGVPKEDKNDTPECGERLRPEERTCRLSGADAGPPDSSVGAKFEPQVGVGVKVQFGTGLPVEGFAGGDFRAVNVGEAAVAVGTRSDSEVGNSGVQVRDGLKTGAEVDQVPSCARPRSGPLRSKERRHRSSHRLALHYIVPCMNSYGVCIVDNFLGSRIGDRILQEVRELRRAGRMQDGELAGRGPEHARSVRRDQIIWVDGKEADCQNIGYLLSRMDRLITYADGRLGNHKIRGRNSKPSAVSMPFIEPVPDPDLERLALERVVPALLDRGFCLLDGLLGEAAGDAVLEQVKELHRAGALQDGRLAGSVPGVRRRSVRGDKIAWVSGSERGCEAVGFLLSLIDKLVSVCARRLDGKVIRERSKVKIELYAQAMVACYPGNGAGYVKHVDNPNSDGRCITCIYYLNKNWNAKEHGGILRIFPEGKSYVADIKPLFDRLLFFWSDRRNPHEVQQPSYATRYAITVWYFDSEERAEAKRRFRDLTAGQQGGSSSS</sequence>